<feature type="transmembrane region" description="Helical" evidence="6">
    <location>
        <begin position="448"/>
        <end position="468"/>
    </location>
</feature>
<dbReference type="GO" id="GO:0006508">
    <property type="term" value="P:proteolysis"/>
    <property type="evidence" value="ECO:0007669"/>
    <property type="project" value="UniProtKB-KW"/>
</dbReference>
<keyword evidence="6" id="KW-0472">Membrane</keyword>
<keyword evidence="2" id="KW-0645">Protease</keyword>
<proteinExistence type="inferred from homology"/>
<evidence type="ECO:0000313" key="8">
    <source>
        <dbReference type="EMBL" id="KAJ2781011.1"/>
    </source>
</evidence>
<feature type="signal peptide" evidence="7">
    <location>
        <begin position="1"/>
        <end position="21"/>
    </location>
</feature>
<sequence length="470" mass="49967">MALRAVLLAVVGLCLRAAGDAGFAAHVTEHWITQPLDHGRPALGSFAQRYLALGRPHGRADGPAVVFLAGERGVLATDLTDTFAGELAERLHGAAYALEQRFYGVSVPASPNGTLAHLRVWQTLRDVRRFCESIPASGWVLVGASLGGSLAAWTKHVWRDPRVFVVAEGAPMRVPWAYWRYDVAAAERLPCAAGVARGVAAVDRAVEAGGVVAEEVRRRFAWPAGGGGGAADDAGFVAGVAAPVAAAVQRGDARGLCARWSAAGGARDPVGALAAVASSPVWPGSRACPPLRAWLWQQCGELGLWQTTPPRSSPFFARRLRSRLLTPLHYTALCRRCLKPTQPPAAWRPLFLRFAHEAAEYLADRRDVVFLVGGDDPWRYVAVAEGARARVDVAGVGHGWVVRGLVEGDEAVAAAREAVVDRVLAWLQDVRPSRGGTSAVVRIAYRQAYALAVLAAALAIYALCRVFAAG</sequence>
<name>A0A9W8H7W0_9FUNG</name>
<dbReference type="InterPro" id="IPR008758">
    <property type="entry name" value="Peptidase_S28"/>
</dbReference>
<evidence type="ECO:0000256" key="3">
    <source>
        <dbReference type="ARBA" id="ARBA00022729"/>
    </source>
</evidence>
<dbReference type="Proteomes" id="UP001140172">
    <property type="component" value="Unassembled WGS sequence"/>
</dbReference>
<evidence type="ECO:0000256" key="2">
    <source>
        <dbReference type="ARBA" id="ARBA00022670"/>
    </source>
</evidence>
<comment type="similarity">
    <text evidence="1">Belongs to the peptidase S28 family.</text>
</comment>
<dbReference type="SUPFAM" id="SSF53474">
    <property type="entry name" value="alpha/beta-Hydrolases"/>
    <property type="match status" value="2"/>
</dbReference>
<dbReference type="Gene3D" id="3.40.50.1820">
    <property type="entry name" value="alpha/beta hydrolase"/>
    <property type="match status" value="2"/>
</dbReference>
<evidence type="ECO:0000256" key="1">
    <source>
        <dbReference type="ARBA" id="ARBA00011079"/>
    </source>
</evidence>
<protein>
    <recommendedName>
        <fullName evidence="10">Serine aminopeptidase S33 domain-containing protein</fullName>
    </recommendedName>
</protein>
<keyword evidence="6" id="KW-0812">Transmembrane</keyword>
<dbReference type="Pfam" id="PF05577">
    <property type="entry name" value="Peptidase_S28"/>
    <property type="match status" value="1"/>
</dbReference>
<dbReference type="Gene3D" id="1.20.120.980">
    <property type="entry name" value="Serine carboxypeptidase S28, SKS domain"/>
    <property type="match status" value="1"/>
</dbReference>
<accession>A0A9W8H7W0</accession>
<dbReference type="PANTHER" id="PTHR11010:SF117">
    <property type="entry name" value="SERINE PROTEASE 16"/>
    <property type="match status" value="1"/>
</dbReference>
<dbReference type="OrthoDB" id="1735038at2759"/>
<reference evidence="8" key="1">
    <citation type="submission" date="2022-07" db="EMBL/GenBank/DDBJ databases">
        <title>Phylogenomic reconstructions and comparative analyses of Kickxellomycotina fungi.</title>
        <authorList>
            <person name="Reynolds N.K."/>
            <person name="Stajich J.E."/>
            <person name="Barry K."/>
            <person name="Grigoriev I.V."/>
            <person name="Crous P."/>
            <person name="Smith M.E."/>
        </authorList>
    </citation>
    <scope>NUCLEOTIDE SEQUENCE</scope>
    <source>
        <strain evidence="8">BCRC 34489</strain>
    </source>
</reference>
<dbReference type="EMBL" id="JANBUM010000225">
    <property type="protein sequence ID" value="KAJ2781011.1"/>
    <property type="molecule type" value="Genomic_DNA"/>
</dbReference>
<dbReference type="GO" id="GO:0070008">
    <property type="term" value="F:serine-type exopeptidase activity"/>
    <property type="evidence" value="ECO:0007669"/>
    <property type="project" value="InterPro"/>
</dbReference>
<evidence type="ECO:0000256" key="5">
    <source>
        <dbReference type="ARBA" id="ARBA00023180"/>
    </source>
</evidence>
<keyword evidence="6" id="KW-1133">Transmembrane helix</keyword>
<dbReference type="PANTHER" id="PTHR11010">
    <property type="entry name" value="PROTEASE S28 PRO-X CARBOXYPEPTIDASE-RELATED"/>
    <property type="match status" value="1"/>
</dbReference>
<dbReference type="InterPro" id="IPR029058">
    <property type="entry name" value="AB_hydrolase_fold"/>
</dbReference>
<keyword evidence="5" id="KW-0325">Glycoprotein</keyword>
<evidence type="ECO:0000256" key="4">
    <source>
        <dbReference type="ARBA" id="ARBA00022801"/>
    </source>
</evidence>
<evidence type="ECO:0000256" key="6">
    <source>
        <dbReference type="SAM" id="Phobius"/>
    </source>
</evidence>
<keyword evidence="9" id="KW-1185">Reference proteome</keyword>
<dbReference type="AlphaFoldDB" id="A0A9W8H7W0"/>
<dbReference type="GO" id="GO:0008239">
    <property type="term" value="F:dipeptidyl-peptidase activity"/>
    <property type="evidence" value="ECO:0007669"/>
    <property type="project" value="TreeGrafter"/>
</dbReference>
<evidence type="ECO:0000313" key="9">
    <source>
        <dbReference type="Proteomes" id="UP001140172"/>
    </source>
</evidence>
<keyword evidence="4" id="KW-0378">Hydrolase</keyword>
<evidence type="ECO:0000256" key="7">
    <source>
        <dbReference type="SAM" id="SignalP"/>
    </source>
</evidence>
<dbReference type="InterPro" id="IPR042269">
    <property type="entry name" value="Ser_carbopepase_S28_SKS"/>
</dbReference>
<comment type="caution">
    <text evidence="8">The sequence shown here is derived from an EMBL/GenBank/DDBJ whole genome shotgun (WGS) entry which is preliminary data.</text>
</comment>
<keyword evidence="3 7" id="KW-0732">Signal</keyword>
<evidence type="ECO:0008006" key="10">
    <source>
        <dbReference type="Google" id="ProtNLM"/>
    </source>
</evidence>
<organism evidence="8 9">
    <name type="scientific">Coemansia interrupta</name>
    <dbReference type="NCBI Taxonomy" id="1126814"/>
    <lineage>
        <taxon>Eukaryota</taxon>
        <taxon>Fungi</taxon>
        <taxon>Fungi incertae sedis</taxon>
        <taxon>Zoopagomycota</taxon>
        <taxon>Kickxellomycotina</taxon>
        <taxon>Kickxellomycetes</taxon>
        <taxon>Kickxellales</taxon>
        <taxon>Kickxellaceae</taxon>
        <taxon>Coemansia</taxon>
    </lineage>
</organism>
<feature type="chain" id="PRO_5040873349" description="Serine aminopeptidase S33 domain-containing protein" evidence="7">
    <location>
        <begin position="22"/>
        <end position="470"/>
    </location>
</feature>
<gene>
    <name evidence="8" type="ORF">GGI15_003346</name>
</gene>